<reference evidence="2" key="1">
    <citation type="journal article" date="2017" name="Genome Biol.">
        <title>Comparative genomics reveals high biological diversity and specific adaptations in the industrially and medically important fungal genus Aspergillus.</title>
        <authorList>
            <person name="de Vries R.P."/>
            <person name="Riley R."/>
            <person name="Wiebenga A."/>
            <person name="Aguilar-Osorio G."/>
            <person name="Amillis S."/>
            <person name="Uchima C.A."/>
            <person name="Anderluh G."/>
            <person name="Asadollahi M."/>
            <person name="Askin M."/>
            <person name="Barry K."/>
            <person name="Battaglia E."/>
            <person name="Bayram O."/>
            <person name="Benocci T."/>
            <person name="Braus-Stromeyer S.A."/>
            <person name="Caldana C."/>
            <person name="Canovas D."/>
            <person name="Cerqueira G.C."/>
            <person name="Chen F."/>
            <person name="Chen W."/>
            <person name="Choi C."/>
            <person name="Clum A."/>
            <person name="Dos Santos R.A."/>
            <person name="Damasio A.R."/>
            <person name="Diallinas G."/>
            <person name="Emri T."/>
            <person name="Fekete E."/>
            <person name="Flipphi M."/>
            <person name="Freyberg S."/>
            <person name="Gallo A."/>
            <person name="Gournas C."/>
            <person name="Habgood R."/>
            <person name="Hainaut M."/>
            <person name="Harispe M.L."/>
            <person name="Henrissat B."/>
            <person name="Hilden K.S."/>
            <person name="Hope R."/>
            <person name="Hossain A."/>
            <person name="Karabika E."/>
            <person name="Karaffa L."/>
            <person name="Karanyi Z."/>
            <person name="Krasevec N."/>
            <person name="Kuo A."/>
            <person name="Kusch H."/>
            <person name="LaButti K."/>
            <person name="Lagendijk E.L."/>
            <person name="Lapidus A."/>
            <person name="Levasseur A."/>
            <person name="Lindquist E."/>
            <person name="Lipzen A."/>
            <person name="Logrieco A.F."/>
            <person name="MacCabe A."/>
            <person name="Maekelae M.R."/>
            <person name="Malavazi I."/>
            <person name="Melin P."/>
            <person name="Meyer V."/>
            <person name="Mielnichuk N."/>
            <person name="Miskei M."/>
            <person name="Molnar A.P."/>
            <person name="Mule G."/>
            <person name="Ngan C.Y."/>
            <person name="Orejas M."/>
            <person name="Orosz E."/>
            <person name="Ouedraogo J.P."/>
            <person name="Overkamp K.M."/>
            <person name="Park H.-S."/>
            <person name="Perrone G."/>
            <person name="Piumi F."/>
            <person name="Punt P.J."/>
            <person name="Ram A.F."/>
            <person name="Ramon A."/>
            <person name="Rauscher S."/>
            <person name="Record E."/>
            <person name="Riano-Pachon D.M."/>
            <person name="Robert V."/>
            <person name="Roehrig J."/>
            <person name="Ruller R."/>
            <person name="Salamov A."/>
            <person name="Salih N.S."/>
            <person name="Samson R.A."/>
            <person name="Sandor E."/>
            <person name="Sanguinetti M."/>
            <person name="Schuetze T."/>
            <person name="Sepcic K."/>
            <person name="Shelest E."/>
            <person name="Sherlock G."/>
            <person name="Sophianopoulou V."/>
            <person name="Squina F.M."/>
            <person name="Sun H."/>
            <person name="Susca A."/>
            <person name="Todd R.B."/>
            <person name="Tsang A."/>
            <person name="Unkles S.E."/>
            <person name="van de Wiele N."/>
            <person name="van Rossen-Uffink D."/>
            <person name="Oliveira J.V."/>
            <person name="Vesth T.C."/>
            <person name="Visser J."/>
            <person name="Yu J.-H."/>
            <person name="Zhou M."/>
            <person name="Andersen M.R."/>
            <person name="Archer D.B."/>
            <person name="Baker S.E."/>
            <person name="Benoit I."/>
            <person name="Brakhage A.A."/>
            <person name="Braus G.H."/>
            <person name="Fischer R."/>
            <person name="Frisvad J.C."/>
            <person name="Goldman G.H."/>
            <person name="Houbraken J."/>
            <person name="Oakley B."/>
            <person name="Pocsi I."/>
            <person name="Scazzocchio C."/>
            <person name="Seiboth B."/>
            <person name="vanKuyk P.A."/>
            <person name="Wortman J."/>
            <person name="Dyer P.S."/>
            <person name="Grigoriev I.V."/>
        </authorList>
    </citation>
    <scope>NUCLEOTIDE SEQUENCE [LARGE SCALE GENOMIC DNA]</scope>
    <source>
        <strain evidence="2">CBS 516.65</strain>
    </source>
</reference>
<dbReference type="STRING" id="1160497.A0A1L9V9B5"/>
<dbReference type="VEuPathDB" id="FungiDB:ASPGLDRAFT_134585"/>
<accession>A0A1L9V9B5</accession>
<evidence type="ECO:0008006" key="3">
    <source>
        <dbReference type="Google" id="ProtNLM"/>
    </source>
</evidence>
<sequence>EACTLRGLAGGVGFPSLHWFGMVNDHDILAIDRCGPSLEHVFNQLGRQFSSRYLYLLADQLLSRLEFAYSRFIVHGDLNPHSVTLSYFPWQFQQIVPSCPISAARPGYSAHDDLLALGDLIYYFSSGTASWGEFHRDQYNGKFAKKPAIFDGYTDAVFSADPPNYSALRRIFCDAHQYMDCSIPISYSGEALELESETSAILRSSTERLFEVLGSKISEVGRKTGDPSAAWSQNRGISLLQTLPNILQIYTELLFRHCPSHLRECSLFRPYHLPNRLWLDLLWYVGNVRSAPAPFQKAVVGTIYRYIYHPTGSNSF</sequence>
<name>A0A1L9V9B5_ASPGL</name>
<dbReference type="InterPro" id="IPR011009">
    <property type="entry name" value="Kinase-like_dom_sf"/>
</dbReference>
<gene>
    <name evidence="1" type="ORF">ASPGLDRAFT_134585</name>
</gene>
<dbReference type="Gene3D" id="1.10.510.10">
    <property type="entry name" value="Transferase(Phosphotransferase) domain 1"/>
    <property type="match status" value="1"/>
</dbReference>
<protein>
    <recommendedName>
        <fullName evidence="3">Protein kinase domain-containing protein</fullName>
    </recommendedName>
</protein>
<dbReference type="Proteomes" id="UP000184300">
    <property type="component" value="Unassembled WGS sequence"/>
</dbReference>
<dbReference type="RefSeq" id="XP_022397177.1">
    <property type="nucleotide sequence ID" value="XM_022541308.1"/>
</dbReference>
<dbReference type="SUPFAM" id="SSF56112">
    <property type="entry name" value="Protein kinase-like (PK-like)"/>
    <property type="match status" value="1"/>
</dbReference>
<evidence type="ECO:0000313" key="1">
    <source>
        <dbReference type="EMBL" id="OJJ80479.1"/>
    </source>
</evidence>
<dbReference type="GeneID" id="34457569"/>
<proteinExistence type="predicted"/>
<keyword evidence="2" id="KW-1185">Reference proteome</keyword>
<dbReference type="OrthoDB" id="4496730at2759"/>
<organism evidence="1 2">
    <name type="scientific">Aspergillus glaucus CBS 516.65</name>
    <dbReference type="NCBI Taxonomy" id="1160497"/>
    <lineage>
        <taxon>Eukaryota</taxon>
        <taxon>Fungi</taxon>
        <taxon>Dikarya</taxon>
        <taxon>Ascomycota</taxon>
        <taxon>Pezizomycotina</taxon>
        <taxon>Eurotiomycetes</taxon>
        <taxon>Eurotiomycetidae</taxon>
        <taxon>Eurotiales</taxon>
        <taxon>Aspergillaceae</taxon>
        <taxon>Aspergillus</taxon>
        <taxon>Aspergillus subgen. Aspergillus</taxon>
    </lineage>
</organism>
<evidence type="ECO:0000313" key="2">
    <source>
        <dbReference type="Proteomes" id="UP000184300"/>
    </source>
</evidence>
<dbReference type="EMBL" id="KV878910">
    <property type="protein sequence ID" value="OJJ80479.1"/>
    <property type="molecule type" value="Genomic_DNA"/>
</dbReference>
<dbReference type="AlphaFoldDB" id="A0A1L9V9B5"/>
<feature type="non-terminal residue" evidence="1">
    <location>
        <position position="1"/>
    </location>
</feature>